<dbReference type="PANTHER" id="PTHR11999">
    <property type="entry name" value="GROUP II PYRIDOXAL-5-PHOSPHATE DECARBOXYLASE"/>
    <property type="match status" value="1"/>
</dbReference>
<dbReference type="InterPro" id="IPR015421">
    <property type="entry name" value="PyrdxlP-dep_Trfase_major"/>
</dbReference>
<dbReference type="STRING" id="391735.Veis_4529"/>
<dbReference type="Pfam" id="PF00282">
    <property type="entry name" value="Pyridoxal_deC"/>
    <property type="match status" value="1"/>
</dbReference>
<name>A1WRH0_VEREI</name>
<protein>
    <submittedName>
        <fullName evidence="7">Pyridoxal-dependent decarboxylase</fullName>
    </submittedName>
</protein>
<dbReference type="Proteomes" id="UP000000374">
    <property type="component" value="Chromosome"/>
</dbReference>
<accession>A1WRH0</accession>
<evidence type="ECO:0000256" key="4">
    <source>
        <dbReference type="ARBA" id="ARBA00023239"/>
    </source>
</evidence>
<reference evidence="8" key="1">
    <citation type="submission" date="2006-12" db="EMBL/GenBank/DDBJ databases">
        <title>Complete sequence of chromosome 1 of Verminephrobacter eiseniae EF01-2.</title>
        <authorList>
            <person name="Copeland A."/>
            <person name="Lucas S."/>
            <person name="Lapidus A."/>
            <person name="Barry K."/>
            <person name="Detter J.C."/>
            <person name="Glavina del Rio T."/>
            <person name="Dalin E."/>
            <person name="Tice H."/>
            <person name="Pitluck S."/>
            <person name="Chertkov O."/>
            <person name="Brettin T."/>
            <person name="Bruce D."/>
            <person name="Han C."/>
            <person name="Tapia R."/>
            <person name="Gilna P."/>
            <person name="Schmutz J."/>
            <person name="Larimer F."/>
            <person name="Land M."/>
            <person name="Hauser L."/>
            <person name="Kyrpides N."/>
            <person name="Kim E."/>
            <person name="Stahl D."/>
            <person name="Richardson P."/>
        </authorList>
    </citation>
    <scope>NUCLEOTIDE SEQUENCE [LARGE SCALE GENOMIC DNA]</scope>
    <source>
        <strain evidence="8">EF01-2</strain>
    </source>
</reference>
<comment type="similarity">
    <text evidence="6">Belongs to the group II decarboxylase family.</text>
</comment>
<keyword evidence="3 5" id="KW-0663">Pyridoxal phosphate</keyword>
<dbReference type="KEGG" id="vei:Veis_4529"/>
<dbReference type="GO" id="GO:0019752">
    <property type="term" value="P:carboxylic acid metabolic process"/>
    <property type="evidence" value="ECO:0007669"/>
    <property type="project" value="InterPro"/>
</dbReference>
<evidence type="ECO:0000256" key="5">
    <source>
        <dbReference type="PIRSR" id="PIRSR602129-50"/>
    </source>
</evidence>
<sequence length="350" mass="37638">MANLICLGAARQHAGERIGVNPTEQGAGCIPQPRVYATASLHDVGVRALSVLGLGAVAMRTVPMDASRRRADSEALERMIDADIAAGCTPVAVIATAGDVRTGTVDPVDRMLRIAHDRGVWLHVDGAYGGFGVLDERVRSLYGDMGAIDSLAVDPHKWMAVPLGCGAAIVRDGALQQRSLVIGRPDFHHFDPATRADVGSPFDEFGEGSLYSSVDFSARSRSLTVWAALKEIGMDGMRARVRRHLDCARRVAELVRMNDRLELVAEPELSICCFRYIPAGSSREPSTVLDKFNEAVLKGIRARGLSVPSSAVVDEKFVIRPAFVGPNTEIADAELLVREVLAMGDQLSAR</sequence>
<dbReference type="OrthoDB" id="9803665at2"/>
<proteinExistence type="inferred from homology"/>
<keyword evidence="2" id="KW-0210">Decarboxylase</keyword>
<evidence type="ECO:0000256" key="1">
    <source>
        <dbReference type="ARBA" id="ARBA00001933"/>
    </source>
</evidence>
<dbReference type="eggNOG" id="COG0076">
    <property type="taxonomic scope" value="Bacteria"/>
</dbReference>
<evidence type="ECO:0000256" key="6">
    <source>
        <dbReference type="RuleBase" id="RU000382"/>
    </source>
</evidence>
<comment type="cofactor">
    <cofactor evidence="1 5 6">
        <name>pyridoxal 5'-phosphate</name>
        <dbReference type="ChEBI" id="CHEBI:597326"/>
    </cofactor>
</comment>
<dbReference type="InterPro" id="IPR015424">
    <property type="entry name" value="PyrdxlP-dep_Trfase"/>
</dbReference>
<dbReference type="Gene3D" id="3.40.640.10">
    <property type="entry name" value="Type I PLP-dependent aspartate aminotransferase-like (Major domain)"/>
    <property type="match status" value="1"/>
</dbReference>
<dbReference type="EMBL" id="CP000542">
    <property type="protein sequence ID" value="ABM60227.1"/>
    <property type="molecule type" value="Genomic_DNA"/>
</dbReference>
<dbReference type="SUPFAM" id="SSF53383">
    <property type="entry name" value="PLP-dependent transferases"/>
    <property type="match status" value="1"/>
</dbReference>
<evidence type="ECO:0000313" key="8">
    <source>
        <dbReference type="Proteomes" id="UP000000374"/>
    </source>
</evidence>
<dbReference type="AlphaFoldDB" id="A1WRH0"/>
<feature type="modified residue" description="N6-(pyridoxal phosphate)lysine" evidence="5">
    <location>
        <position position="157"/>
    </location>
</feature>
<dbReference type="InterPro" id="IPR010977">
    <property type="entry name" value="Aromatic_deC"/>
</dbReference>
<evidence type="ECO:0000313" key="7">
    <source>
        <dbReference type="EMBL" id="ABM60227.1"/>
    </source>
</evidence>
<dbReference type="GO" id="GO:0016831">
    <property type="term" value="F:carboxy-lyase activity"/>
    <property type="evidence" value="ECO:0007669"/>
    <property type="project" value="UniProtKB-KW"/>
</dbReference>
<dbReference type="Gene3D" id="3.90.1150.170">
    <property type="match status" value="1"/>
</dbReference>
<dbReference type="HOGENOM" id="CLU_011856_0_4_4"/>
<evidence type="ECO:0000256" key="2">
    <source>
        <dbReference type="ARBA" id="ARBA00022793"/>
    </source>
</evidence>
<evidence type="ECO:0000256" key="3">
    <source>
        <dbReference type="ARBA" id="ARBA00022898"/>
    </source>
</evidence>
<gene>
    <name evidence="7" type="ordered locus">Veis_4529</name>
</gene>
<keyword evidence="4 6" id="KW-0456">Lyase</keyword>
<organism evidence="7 8">
    <name type="scientific">Verminephrobacter eiseniae (strain EF01-2)</name>
    <dbReference type="NCBI Taxonomy" id="391735"/>
    <lineage>
        <taxon>Bacteria</taxon>
        <taxon>Pseudomonadati</taxon>
        <taxon>Pseudomonadota</taxon>
        <taxon>Betaproteobacteria</taxon>
        <taxon>Burkholderiales</taxon>
        <taxon>Comamonadaceae</taxon>
        <taxon>Verminephrobacter</taxon>
    </lineage>
</organism>
<dbReference type="GO" id="GO:0030170">
    <property type="term" value="F:pyridoxal phosphate binding"/>
    <property type="evidence" value="ECO:0007669"/>
    <property type="project" value="InterPro"/>
</dbReference>
<dbReference type="InterPro" id="IPR002129">
    <property type="entry name" value="PyrdxlP-dep_de-COase"/>
</dbReference>
<dbReference type="PANTHER" id="PTHR11999:SF70">
    <property type="entry name" value="MIP05841P"/>
    <property type="match status" value="1"/>
</dbReference>
<keyword evidence="8" id="KW-1185">Reference proteome</keyword>